<name>A0ABW6CKF0_9CAUL</name>
<reference evidence="2 3" key="1">
    <citation type="submission" date="2022-09" db="EMBL/GenBank/DDBJ databases">
        <title>New species of Phenylobacterium.</title>
        <authorList>
            <person name="Mieszkin S."/>
        </authorList>
    </citation>
    <scope>NUCLEOTIDE SEQUENCE [LARGE SCALE GENOMIC DNA]</scope>
    <source>
        <strain evidence="2 3">HK31-G</strain>
    </source>
</reference>
<evidence type="ECO:0000313" key="3">
    <source>
        <dbReference type="Proteomes" id="UP001598130"/>
    </source>
</evidence>
<organism evidence="2 3">
    <name type="scientific">Phenylobacterium ferrooxidans</name>
    <dbReference type="NCBI Taxonomy" id="2982689"/>
    <lineage>
        <taxon>Bacteria</taxon>
        <taxon>Pseudomonadati</taxon>
        <taxon>Pseudomonadota</taxon>
        <taxon>Alphaproteobacteria</taxon>
        <taxon>Caulobacterales</taxon>
        <taxon>Caulobacteraceae</taxon>
        <taxon>Phenylobacterium</taxon>
    </lineage>
</organism>
<evidence type="ECO:0000256" key="1">
    <source>
        <dbReference type="SAM" id="MobiDB-lite"/>
    </source>
</evidence>
<dbReference type="Proteomes" id="UP001598130">
    <property type="component" value="Unassembled WGS sequence"/>
</dbReference>
<protein>
    <recommendedName>
        <fullName evidence="4">Secreted protein</fullName>
    </recommendedName>
</protein>
<proteinExistence type="predicted"/>
<dbReference type="EMBL" id="JAOTJD010000007">
    <property type="protein sequence ID" value="MFD3263384.1"/>
    <property type="molecule type" value="Genomic_DNA"/>
</dbReference>
<gene>
    <name evidence="2" type="ORF">OCL97_05300</name>
</gene>
<evidence type="ECO:0000313" key="2">
    <source>
        <dbReference type="EMBL" id="MFD3263384.1"/>
    </source>
</evidence>
<feature type="region of interest" description="Disordered" evidence="1">
    <location>
        <begin position="131"/>
        <end position="160"/>
    </location>
</feature>
<evidence type="ECO:0008006" key="4">
    <source>
        <dbReference type="Google" id="ProtNLM"/>
    </source>
</evidence>
<accession>A0ABW6CKF0</accession>
<dbReference type="RefSeq" id="WP_377368258.1">
    <property type="nucleotide sequence ID" value="NZ_JAOTJD010000007.1"/>
</dbReference>
<keyword evidence="3" id="KW-1185">Reference proteome</keyword>
<sequence length="160" mass="16049">MKIFNLAPVVCGLIVMCYGVEAQAHPCSGIKSAHCSCTATLGLGGALLVSRTNHGACYNQQTNVLPTSNCASYCSTQLGYLQSAADSALAAAAICGSQTIVMKFSAGTNLPTPWNSQARFGCIASTGSSGGTGVGTGSGPNVSGNSERVRARAAPAQGDK</sequence>
<comment type="caution">
    <text evidence="2">The sequence shown here is derived from an EMBL/GenBank/DDBJ whole genome shotgun (WGS) entry which is preliminary data.</text>
</comment>